<dbReference type="Pfam" id="PF00204">
    <property type="entry name" value="DNA_gyraseB"/>
    <property type="match status" value="1"/>
</dbReference>
<comment type="similarity">
    <text evidence="3">Belongs to the type II topoisomerase GyrB family.</text>
</comment>
<dbReference type="PRINTS" id="PR01159">
    <property type="entry name" value="DNAGYRASEB"/>
</dbReference>
<dbReference type="Pfam" id="PF14890">
    <property type="entry name" value="Intein_splicing"/>
    <property type="match status" value="1"/>
</dbReference>
<comment type="caution">
    <text evidence="13">The sequence shown here is derived from an EMBL/GenBank/DDBJ whole genome shotgun (WGS) entry which is preliminary data.</text>
</comment>
<gene>
    <name evidence="13" type="ORF">A2573_02050</name>
</gene>
<dbReference type="InterPro" id="IPR020568">
    <property type="entry name" value="Ribosomal_Su5_D2-typ_SF"/>
</dbReference>
<dbReference type="PROSITE" id="PS50817">
    <property type="entry name" value="INTEIN_N_TER"/>
    <property type="match status" value="1"/>
</dbReference>
<dbReference type="InterPro" id="IPR013506">
    <property type="entry name" value="Topo_IIA_bsu_dom2"/>
</dbReference>
<dbReference type="Pfam" id="PF01751">
    <property type="entry name" value="Toprim"/>
    <property type="match status" value="1"/>
</dbReference>
<dbReference type="SUPFAM" id="SSF51294">
    <property type="entry name" value="Hedgehog/intein (Hint) domain"/>
    <property type="match status" value="1"/>
</dbReference>
<organism evidence="13 14">
    <name type="scientific">Candidatus Woesebacteria bacterium RIFOXYD1_FULL_43_18</name>
    <dbReference type="NCBI Taxonomy" id="1802551"/>
    <lineage>
        <taxon>Bacteria</taxon>
        <taxon>Candidatus Woeseibacteriota</taxon>
    </lineage>
</organism>
<dbReference type="InterPro" id="IPR006141">
    <property type="entry name" value="Intein_N"/>
</dbReference>
<dbReference type="Pfam" id="PF02518">
    <property type="entry name" value="HATPase_c"/>
    <property type="match status" value="1"/>
</dbReference>
<evidence type="ECO:0000256" key="11">
    <source>
        <dbReference type="ARBA" id="ARBA00023235"/>
    </source>
</evidence>
<keyword evidence="5" id="KW-0479">Metal-binding</keyword>
<dbReference type="SUPFAM" id="SSF56719">
    <property type="entry name" value="Type II DNA topoisomerase"/>
    <property type="match status" value="2"/>
</dbReference>
<dbReference type="GO" id="GO:0003918">
    <property type="term" value="F:DNA topoisomerase type II (double strand cut, ATP-hydrolyzing) activity"/>
    <property type="evidence" value="ECO:0007669"/>
    <property type="project" value="UniProtKB-EC"/>
</dbReference>
<dbReference type="PANTHER" id="PTHR45866">
    <property type="entry name" value="DNA GYRASE/TOPOISOMERASE SUBUNIT B"/>
    <property type="match status" value="1"/>
</dbReference>
<comment type="catalytic activity">
    <reaction evidence="1">
        <text>ATP-dependent breakage, passage and rejoining of double-stranded DNA.</text>
        <dbReference type="EC" id="5.6.2.2"/>
    </reaction>
</comment>
<evidence type="ECO:0000256" key="4">
    <source>
        <dbReference type="ARBA" id="ARBA00012895"/>
    </source>
</evidence>
<accession>A0A1F8DID2</accession>
<sequence length="1076" mass="122124">MAITDAYTAEQIQVLEGLEPVRKRPGMYIGSTDSRGLHECLREIVDNSVDESFAGVANTIWVSLSKDGSATIRDNGRGIPVEKHKSGVSALELTMTKLHAGGKFGGGAYKISGGLHGVGASVTNALSSYFRVVVLRDGKAYYQEYHQGKPLKKVGEATPQQLAEWKIKSDGTGTITTFIPDKAIFGDISLENAKIKNLLRDRAYLVAGLTFHFSDDNDGDEATFYFEGGIKSLVAHTNRGKDVLTDVVYISKDNGTISCEAALQYSDSFNENVKGYVNGIYTTDGGTHVTGFRIALTRAITDYYKRSQNGNGKEEAVFTGDDMKEGLTAIIYIKMPSEALQFESQTKAKLNNPEIQGFVAAAVKEGLDTYFEEHPSDARKIVEKVMLAARARLAARAAKDAVLRKGALEGAALPGKLADCQSTDPAISELYIVEGDSAGGCFSGETKVALTDGRDISFKNLVNEYKKGKINYCYTLNKNGSVEIAQINNPRVTEKNAEVIKIVLDNDEEIICTPNHLFMNRSGDYTKAKDLTPNISLMPFRRQLSKIGKNITIKGYELIFDPGQSRWIFTHLLTDQYNLGRGVYKKSLGDHRHHIDYNKLNNNPSNLTRLGRKEHLRLHSEIVERTIGRSDIKLKSKMVHQTKEYKEKIRAIMNSPKMKLMLSKRAIEQWKNPEYKRYMTQKFLEFYNKNSEYRVQNNARLNMEQKKYWANAKNRNTQSLRTKKYFILHPEKIDILRMTSDKQWQNQNLRSWRSEKTKEQWTAEFRQKRKQTYNKTYLTKALSVFYNFYSNNGQINKTEYDNFRKKSGDKSLIKYETILTRFFRNDKSNFEEAVRNFNHRIKKIVVLKRKVDVYDLEVEKTHNFALAAGIFVHNSAKQGRDRRHQAILPLGGKILNTERAQLDKIVKFEEIKDLIIALGAGIGDSLNYDKMRYHRIIIMTDADVDGAHIKTLLLTFFYRHMPEIITRGFLYIALPPLFRVQIGKEVTYAYDEAERDSIVSAGKGAKSTIQRYKGLGEMNPTQLWETTMDPEKRTLKRVTVDDAEAAGNMFEMLMGEEVPPRKKYIQTHAKLANLDI</sequence>
<dbReference type="SMART" id="SM00305">
    <property type="entry name" value="HintC"/>
    <property type="match status" value="1"/>
</dbReference>
<dbReference type="NCBIfam" id="TIGR01445">
    <property type="entry name" value="intein_Nterm"/>
    <property type="match status" value="1"/>
</dbReference>
<dbReference type="InterPro" id="IPR013760">
    <property type="entry name" value="Topo_IIA-like_dom_sf"/>
</dbReference>
<keyword evidence="7" id="KW-0067">ATP-binding</keyword>
<dbReference type="CDD" id="cd00081">
    <property type="entry name" value="Hint"/>
    <property type="match status" value="2"/>
</dbReference>
<evidence type="ECO:0000256" key="2">
    <source>
        <dbReference type="ARBA" id="ARBA00001946"/>
    </source>
</evidence>
<evidence type="ECO:0000256" key="1">
    <source>
        <dbReference type="ARBA" id="ARBA00000185"/>
    </source>
</evidence>
<dbReference type="SMART" id="SM00306">
    <property type="entry name" value="HintN"/>
    <property type="match status" value="1"/>
</dbReference>
<comment type="cofactor">
    <cofactor evidence="2">
        <name>Mg(2+)</name>
        <dbReference type="ChEBI" id="CHEBI:18420"/>
    </cofactor>
</comment>
<dbReference type="PANTHER" id="PTHR45866:SF1">
    <property type="entry name" value="DNA GYRASE SUBUNIT B, MITOCHONDRIAL"/>
    <property type="match status" value="1"/>
</dbReference>
<dbReference type="InterPro" id="IPR036844">
    <property type="entry name" value="Hint_dom_sf"/>
</dbReference>
<dbReference type="PROSITE" id="PS50880">
    <property type="entry name" value="TOPRIM"/>
    <property type="match status" value="1"/>
</dbReference>
<dbReference type="PROSITE" id="PS50818">
    <property type="entry name" value="INTEIN_C_TER"/>
    <property type="match status" value="1"/>
</dbReference>
<evidence type="ECO:0000256" key="5">
    <source>
        <dbReference type="ARBA" id="ARBA00022723"/>
    </source>
</evidence>
<reference evidence="13 14" key="1">
    <citation type="journal article" date="2016" name="Nat. Commun.">
        <title>Thousands of microbial genomes shed light on interconnected biogeochemical processes in an aquifer system.</title>
        <authorList>
            <person name="Anantharaman K."/>
            <person name="Brown C.T."/>
            <person name="Hug L.A."/>
            <person name="Sharon I."/>
            <person name="Castelle C.J."/>
            <person name="Probst A.J."/>
            <person name="Thomas B.C."/>
            <person name="Singh A."/>
            <person name="Wilkins M.J."/>
            <person name="Karaoz U."/>
            <person name="Brodie E.L."/>
            <person name="Williams K.H."/>
            <person name="Hubbard S.S."/>
            <person name="Banfield J.F."/>
        </authorList>
    </citation>
    <scope>NUCLEOTIDE SEQUENCE [LARGE SCALE GENOMIC DNA]</scope>
</reference>
<dbReference type="GO" id="GO:0016539">
    <property type="term" value="P:intein-mediated protein splicing"/>
    <property type="evidence" value="ECO:0007669"/>
    <property type="project" value="InterPro"/>
</dbReference>
<dbReference type="InterPro" id="IPR014721">
    <property type="entry name" value="Ribsml_uS5_D2-typ_fold_subgr"/>
</dbReference>
<evidence type="ECO:0000256" key="8">
    <source>
        <dbReference type="ARBA" id="ARBA00022842"/>
    </source>
</evidence>
<dbReference type="GO" id="GO:0005524">
    <property type="term" value="F:ATP binding"/>
    <property type="evidence" value="ECO:0007669"/>
    <property type="project" value="UniProtKB-KW"/>
</dbReference>
<keyword evidence="10" id="KW-0238">DNA-binding</keyword>
<dbReference type="GO" id="GO:0006265">
    <property type="term" value="P:DNA topological change"/>
    <property type="evidence" value="ECO:0007669"/>
    <property type="project" value="InterPro"/>
</dbReference>
<name>A0A1F8DID2_9BACT</name>
<keyword evidence="11" id="KW-0413">Isomerase</keyword>
<dbReference type="InterPro" id="IPR013759">
    <property type="entry name" value="Topo_IIA_B_C"/>
</dbReference>
<dbReference type="InterPro" id="IPR002288">
    <property type="entry name" value="DNA_gyrase_B_C"/>
</dbReference>
<dbReference type="PROSITE" id="PS00177">
    <property type="entry name" value="TOPOISOMERASE_II"/>
    <property type="match status" value="1"/>
</dbReference>
<dbReference type="Gene3D" id="2.170.16.10">
    <property type="entry name" value="Hedgehog/Intein (Hint) domain"/>
    <property type="match status" value="1"/>
</dbReference>
<evidence type="ECO:0000256" key="6">
    <source>
        <dbReference type="ARBA" id="ARBA00022741"/>
    </source>
</evidence>
<feature type="domain" description="Toprim" evidence="12">
    <location>
        <begin position="862"/>
        <end position="973"/>
    </location>
</feature>
<dbReference type="EMBL" id="MGIL01000015">
    <property type="protein sequence ID" value="OGM88172.1"/>
    <property type="molecule type" value="Genomic_DNA"/>
</dbReference>
<protein>
    <recommendedName>
        <fullName evidence="4">DNA topoisomerase (ATP-hydrolyzing)</fullName>
        <ecNumber evidence="4">5.6.2.2</ecNumber>
    </recommendedName>
</protein>
<dbReference type="Gene3D" id="3.40.50.670">
    <property type="match status" value="1"/>
</dbReference>
<dbReference type="InterPro" id="IPR018522">
    <property type="entry name" value="TopoIIA_CS"/>
</dbReference>
<dbReference type="InterPro" id="IPR003586">
    <property type="entry name" value="Hint_dom_C"/>
</dbReference>
<dbReference type="InterPro" id="IPR000565">
    <property type="entry name" value="Topo_IIA_B"/>
</dbReference>
<dbReference type="GO" id="GO:0046872">
    <property type="term" value="F:metal ion binding"/>
    <property type="evidence" value="ECO:0007669"/>
    <property type="project" value="UniProtKB-KW"/>
</dbReference>
<evidence type="ECO:0000313" key="14">
    <source>
        <dbReference type="Proteomes" id="UP000177596"/>
    </source>
</evidence>
<evidence type="ECO:0000256" key="7">
    <source>
        <dbReference type="ARBA" id="ARBA00022840"/>
    </source>
</evidence>
<dbReference type="InterPro" id="IPR003594">
    <property type="entry name" value="HATPase_dom"/>
</dbReference>
<dbReference type="InterPro" id="IPR001241">
    <property type="entry name" value="Topo_IIA"/>
</dbReference>
<dbReference type="SMART" id="SM00433">
    <property type="entry name" value="TOP2c"/>
    <property type="match status" value="1"/>
</dbReference>
<dbReference type="Gene3D" id="3.30.565.10">
    <property type="entry name" value="Histidine kinase-like ATPase, C-terminal domain"/>
    <property type="match status" value="1"/>
</dbReference>
<keyword evidence="6" id="KW-0547">Nucleotide-binding</keyword>
<evidence type="ECO:0000256" key="9">
    <source>
        <dbReference type="ARBA" id="ARBA00023029"/>
    </source>
</evidence>
<dbReference type="SUPFAM" id="SSF54211">
    <property type="entry name" value="Ribosomal protein S5 domain 2-like"/>
    <property type="match status" value="1"/>
</dbReference>
<dbReference type="EC" id="5.6.2.2" evidence="4"/>
<dbReference type="CDD" id="cd16928">
    <property type="entry name" value="HATPase_GyrB-like"/>
    <property type="match status" value="1"/>
</dbReference>
<dbReference type="Gene3D" id="3.30.230.10">
    <property type="match status" value="1"/>
</dbReference>
<dbReference type="GO" id="GO:0003677">
    <property type="term" value="F:DNA binding"/>
    <property type="evidence" value="ECO:0007669"/>
    <property type="project" value="UniProtKB-KW"/>
</dbReference>
<keyword evidence="9" id="KW-0799">Topoisomerase</keyword>
<dbReference type="Pfam" id="PF00986">
    <property type="entry name" value="DNA_gyraseB_C"/>
    <property type="match status" value="1"/>
</dbReference>
<dbReference type="InterPro" id="IPR003587">
    <property type="entry name" value="Hint_dom_N"/>
</dbReference>
<dbReference type="PRINTS" id="PR00418">
    <property type="entry name" value="TPI2FAMILY"/>
</dbReference>
<evidence type="ECO:0000256" key="10">
    <source>
        <dbReference type="ARBA" id="ARBA00023125"/>
    </source>
</evidence>
<evidence type="ECO:0000259" key="12">
    <source>
        <dbReference type="PROSITE" id="PS50880"/>
    </source>
</evidence>
<proteinExistence type="inferred from homology"/>
<evidence type="ECO:0000313" key="13">
    <source>
        <dbReference type="EMBL" id="OGM88172.1"/>
    </source>
</evidence>
<evidence type="ECO:0000256" key="3">
    <source>
        <dbReference type="ARBA" id="ARBA00010708"/>
    </source>
</evidence>
<dbReference type="AlphaFoldDB" id="A0A1F8DID2"/>
<dbReference type="InterPro" id="IPR036890">
    <property type="entry name" value="HATPase_C_sf"/>
</dbReference>
<dbReference type="InterPro" id="IPR030934">
    <property type="entry name" value="Intein_C"/>
</dbReference>
<dbReference type="NCBIfam" id="TIGR01443">
    <property type="entry name" value="intein_Cterm"/>
    <property type="match status" value="1"/>
</dbReference>
<dbReference type="SMART" id="SM00387">
    <property type="entry name" value="HATPase_c"/>
    <property type="match status" value="1"/>
</dbReference>
<dbReference type="InterPro" id="IPR006171">
    <property type="entry name" value="TOPRIM_dom"/>
</dbReference>
<keyword evidence="8" id="KW-0460">Magnesium</keyword>
<dbReference type="Proteomes" id="UP000177596">
    <property type="component" value="Unassembled WGS sequence"/>
</dbReference>
<dbReference type="CDD" id="cd00822">
    <property type="entry name" value="TopoII_Trans_DNA_gyrase"/>
    <property type="match status" value="1"/>
</dbReference>
<dbReference type="SUPFAM" id="SSF55874">
    <property type="entry name" value="ATPase domain of HSP90 chaperone/DNA topoisomerase II/histidine kinase"/>
    <property type="match status" value="1"/>
</dbReference>